<dbReference type="SUPFAM" id="SSF57667">
    <property type="entry name" value="beta-beta-alpha zinc fingers"/>
    <property type="match status" value="1"/>
</dbReference>
<dbReference type="InterPro" id="IPR013087">
    <property type="entry name" value="Znf_C2H2_type"/>
</dbReference>
<keyword evidence="1" id="KW-0677">Repeat</keyword>
<dbReference type="EMBL" id="JAKNSF020000016">
    <property type="protein sequence ID" value="KAK7734079.1"/>
    <property type="molecule type" value="Genomic_DNA"/>
</dbReference>
<keyword evidence="2" id="KW-0863">Zinc-finger</keyword>
<evidence type="ECO:0000313" key="5">
    <source>
        <dbReference type="EMBL" id="KAK7734079.1"/>
    </source>
</evidence>
<dbReference type="PANTHER" id="PTHR10039">
    <property type="entry name" value="AMELOGENIN"/>
    <property type="match status" value="1"/>
</dbReference>
<evidence type="ECO:0000313" key="6">
    <source>
        <dbReference type="Proteomes" id="UP001430848"/>
    </source>
</evidence>
<keyword evidence="6" id="KW-1185">Reference proteome</keyword>
<organism evidence="5 6">
    <name type="scientific">Diaporthe eres</name>
    <name type="common">Phomopsis oblonga</name>
    <dbReference type="NCBI Taxonomy" id="83184"/>
    <lineage>
        <taxon>Eukaryota</taxon>
        <taxon>Fungi</taxon>
        <taxon>Dikarya</taxon>
        <taxon>Ascomycota</taxon>
        <taxon>Pezizomycotina</taxon>
        <taxon>Sordariomycetes</taxon>
        <taxon>Sordariomycetidae</taxon>
        <taxon>Diaporthales</taxon>
        <taxon>Diaporthaceae</taxon>
        <taxon>Diaporthe</taxon>
        <taxon>Diaporthe eres species complex</taxon>
    </lineage>
</organism>
<dbReference type="InterPro" id="IPR056884">
    <property type="entry name" value="NPHP3-like_N"/>
</dbReference>
<name>A0ABR1PE21_DIAER</name>
<comment type="caution">
    <text evidence="5">The sequence shown here is derived from an EMBL/GenBank/DDBJ whole genome shotgun (WGS) entry which is preliminary data.</text>
</comment>
<sequence>MSNASGKEKCEFEIALEDFKKNAQLGPDEIKEFRFADLNSLRSTIKRIQAEQEAKRRMRNMKRLEPFLQTMEQYGHIVDVFVNTSEVLAFVWVFHAAWRGFIPKIDLVKTKMQRNYNLLKTEATLAQLEEVRRIHRMAVDEFSNQRQAELDRRRNYVTQWLCAPNTQGFQEEIAETRLCPDAGKSVLASRIVDEVRMSQTSSGAASTRDTSIAFFYCKHKDTSRNSFLAVTKGLLLQLLNQNKHLVQYFYEKSSNCGETSLHTRVLAGELLRVALSCSKRTYIVVDGLDECDTKERKYVVEFFRNTVEALPVADMDSIRCLFVSQDDREARKDLSNIPSINICPSDTKHDIHSFVMIWKDKIESKFGDLQGTRYDIAKIVTAKAQGNPRVLHLPYRYRIADHLPGMFLFAKLVMENLYEQTSLANVISELANFPTGLDQAYLIRTKEVIPSDSHLQITCLTLGYLNLPPADRTADAEMIRQALMTGFFAYLEYAVACWSLHLQEYSSSRPEGKNLEDLSEELEVFLEIHYQKQVPDLAVPNSVKEELSTFDRFDFHGELSQAVTWARKQLGAHGKPSEAEHALDLLKLVQRVRAVLENTGKSQLTAEQSSSLKALYGTNWYKCSRMNCFYYHHGFQNEAQRQQHINRHEKPFFCDITDCDFSSLGFSSKDARNTHMLEVHGFDTDGDFEFPEPPRKMQKIKAGSSQHQCDVCSKTFTRSHNLKAHLRSHANEKPFSCTTCGASFARQYDRTRHEALHVGDKKFVCFGTLKSGETWGCKLTFARQDKLADHFKSKTGMQCLRPVLMEERQESQGSSSRADSEGALTTSGSTDNNLVRDSVLFLQHSSYVHNPDLPTL</sequence>
<proteinExistence type="predicted"/>
<evidence type="ECO:0000256" key="2">
    <source>
        <dbReference type="PROSITE-ProRule" id="PRU00042"/>
    </source>
</evidence>
<evidence type="ECO:0000256" key="1">
    <source>
        <dbReference type="ARBA" id="ARBA00022737"/>
    </source>
</evidence>
<keyword evidence="2" id="KW-0479">Metal-binding</keyword>
<feature type="domain" description="C2H2-type" evidence="4">
    <location>
        <begin position="735"/>
        <end position="762"/>
    </location>
</feature>
<feature type="domain" description="C2H2-type" evidence="4">
    <location>
        <begin position="707"/>
        <end position="734"/>
    </location>
</feature>
<gene>
    <name evidence="5" type="ORF">SLS63_004364</name>
</gene>
<dbReference type="PROSITE" id="PS00028">
    <property type="entry name" value="ZINC_FINGER_C2H2_1"/>
    <property type="match status" value="2"/>
</dbReference>
<dbReference type="InterPro" id="IPR027417">
    <property type="entry name" value="P-loop_NTPase"/>
</dbReference>
<dbReference type="Pfam" id="PF24883">
    <property type="entry name" value="NPHP3_N"/>
    <property type="match status" value="1"/>
</dbReference>
<dbReference type="Proteomes" id="UP001430848">
    <property type="component" value="Unassembled WGS sequence"/>
</dbReference>
<dbReference type="InterPro" id="IPR036236">
    <property type="entry name" value="Znf_C2H2_sf"/>
</dbReference>
<dbReference type="Gene3D" id="3.40.50.300">
    <property type="entry name" value="P-loop containing nucleotide triphosphate hydrolases"/>
    <property type="match status" value="1"/>
</dbReference>
<protein>
    <recommendedName>
        <fullName evidence="4">C2H2-type domain-containing protein</fullName>
    </recommendedName>
</protein>
<dbReference type="Gene3D" id="3.30.160.60">
    <property type="entry name" value="Classic Zinc Finger"/>
    <property type="match status" value="2"/>
</dbReference>
<keyword evidence="2" id="KW-0862">Zinc</keyword>
<evidence type="ECO:0000256" key="3">
    <source>
        <dbReference type="SAM" id="MobiDB-lite"/>
    </source>
</evidence>
<dbReference type="SMART" id="SM00355">
    <property type="entry name" value="ZnF_C2H2"/>
    <property type="match status" value="4"/>
</dbReference>
<reference evidence="5 6" key="1">
    <citation type="submission" date="2024-02" db="EMBL/GenBank/DDBJ databases">
        <title>De novo assembly and annotation of 12 fungi associated with fruit tree decline syndrome in Ontario, Canada.</title>
        <authorList>
            <person name="Sulman M."/>
            <person name="Ellouze W."/>
            <person name="Ilyukhin E."/>
        </authorList>
    </citation>
    <scope>NUCLEOTIDE SEQUENCE [LARGE SCALE GENOMIC DNA]</scope>
    <source>
        <strain evidence="5 6">M169</strain>
    </source>
</reference>
<dbReference type="Pfam" id="PF00096">
    <property type="entry name" value="zf-C2H2"/>
    <property type="match status" value="1"/>
</dbReference>
<dbReference type="PROSITE" id="PS50157">
    <property type="entry name" value="ZINC_FINGER_C2H2_2"/>
    <property type="match status" value="2"/>
</dbReference>
<evidence type="ECO:0000259" key="4">
    <source>
        <dbReference type="PROSITE" id="PS50157"/>
    </source>
</evidence>
<dbReference type="PANTHER" id="PTHR10039:SF14">
    <property type="entry name" value="NACHT DOMAIN-CONTAINING PROTEIN"/>
    <property type="match status" value="1"/>
</dbReference>
<feature type="region of interest" description="Disordered" evidence="3">
    <location>
        <begin position="806"/>
        <end position="830"/>
    </location>
</feature>
<accession>A0ABR1PE21</accession>